<evidence type="ECO:0000313" key="1">
    <source>
        <dbReference type="EMBL" id="CAD5963272.1"/>
    </source>
</evidence>
<accession>A0A9W4CS25</accession>
<dbReference type="AlphaFoldDB" id="A0A9W4CS25"/>
<evidence type="ECO:0000313" key="2">
    <source>
        <dbReference type="Proteomes" id="UP001153719"/>
    </source>
</evidence>
<name>A0A9W4CS25_9CYAN</name>
<proteinExistence type="predicted"/>
<sequence>MLKRFAMTRSLRHRWLYPLISITVTLSILLSSTVAIALPNEL</sequence>
<protein>
    <submittedName>
        <fullName evidence="1">Uncharacterized protein</fullName>
    </submittedName>
</protein>
<gene>
    <name evidence="1" type="ORF">NO713_03339</name>
</gene>
<dbReference type="RefSeq" id="WP_302184670.1">
    <property type="nucleotide sequence ID" value="NZ_LR882967.1"/>
</dbReference>
<reference evidence="1" key="1">
    <citation type="submission" date="2020-09" db="EMBL/GenBank/DDBJ databases">
        <authorList>
            <person name="Blom J."/>
        </authorList>
    </citation>
    <scope>NUCLEOTIDE SEQUENCE</scope>
    <source>
        <strain evidence="1">No.713</strain>
    </source>
</reference>
<dbReference type="EMBL" id="LR882967">
    <property type="protein sequence ID" value="CAD5963272.1"/>
    <property type="molecule type" value="Genomic_DNA"/>
</dbReference>
<keyword evidence="2" id="KW-1185">Reference proteome</keyword>
<organism evidence="1 2">
    <name type="scientific">Planktothrix pseudagardhii</name>
    <dbReference type="NCBI Taxonomy" id="132604"/>
    <lineage>
        <taxon>Bacteria</taxon>
        <taxon>Bacillati</taxon>
        <taxon>Cyanobacteriota</taxon>
        <taxon>Cyanophyceae</taxon>
        <taxon>Oscillatoriophycideae</taxon>
        <taxon>Oscillatoriales</taxon>
        <taxon>Microcoleaceae</taxon>
        <taxon>Planktothrix</taxon>
    </lineage>
</organism>
<dbReference type="Proteomes" id="UP001153719">
    <property type="component" value="Chromosome"/>
</dbReference>
<dbReference type="KEGG" id="ppsu:NO713_03339"/>